<dbReference type="AlphaFoldDB" id="A0A9D4ZC90"/>
<evidence type="ECO:0000313" key="2">
    <source>
        <dbReference type="Proteomes" id="UP000886520"/>
    </source>
</evidence>
<reference evidence="1" key="1">
    <citation type="submission" date="2021-01" db="EMBL/GenBank/DDBJ databases">
        <title>Adiantum capillus-veneris genome.</title>
        <authorList>
            <person name="Fang Y."/>
            <person name="Liao Q."/>
        </authorList>
    </citation>
    <scope>NUCLEOTIDE SEQUENCE</scope>
    <source>
        <strain evidence="1">H3</strain>
        <tissue evidence="1">Leaf</tissue>
    </source>
</reference>
<evidence type="ECO:0000313" key="1">
    <source>
        <dbReference type="EMBL" id="KAI5069849.1"/>
    </source>
</evidence>
<accession>A0A9D4ZC90</accession>
<dbReference type="EMBL" id="JABFUD020000015">
    <property type="protein sequence ID" value="KAI5069849.1"/>
    <property type="molecule type" value="Genomic_DNA"/>
</dbReference>
<comment type="caution">
    <text evidence="1">The sequence shown here is derived from an EMBL/GenBank/DDBJ whole genome shotgun (WGS) entry which is preliminary data.</text>
</comment>
<gene>
    <name evidence="1" type="ORF">GOP47_0016150</name>
</gene>
<organism evidence="1 2">
    <name type="scientific">Adiantum capillus-veneris</name>
    <name type="common">Maidenhair fern</name>
    <dbReference type="NCBI Taxonomy" id="13818"/>
    <lineage>
        <taxon>Eukaryota</taxon>
        <taxon>Viridiplantae</taxon>
        <taxon>Streptophyta</taxon>
        <taxon>Embryophyta</taxon>
        <taxon>Tracheophyta</taxon>
        <taxon>Polypodiopsida</taxon>
        <taxon>Polypodiidae</taxon>
        <taxon>Polypodiales</taxon>
        <taxon>Pteridineae</taxon>
        <taxon>Pteridaceae</taxon>
        <taxon>Vittarioideae</taxon>
        <taxon>Adiantum</taxon>
    </lineage>
</organism>
<protein>
    <submittedName>
        <fullName evidence="1">Uncharacterized protein</fullName>
    </submittedName>
</protein>
<sequence length="137" mass="14679">MNSEPDVAALVLRTVYDLSSSMCHSRLAPAHHSLGSARNSLDAAGFLQDEAIIACHVCSQNFVQDGAIIACQVSGWNLSPALLTALRLALLTALSPALLTALLPWTFDGWEWSWSPRGSSYYGGMVTSRPFPTPSMA</sequence>
<keyword evidence="2" id="KW-1185">Reference proteome</keyword>
<dbReference type="Proteomes" id="UP000886520">
    <property type="component" value="Chromosome 15"/>
</dbReference>
<proteinExistence type="predicted"/>
<name>A0A9D4ZC90_ADICA</name>